<reference evidence="3" key="1">
    <citation type="journal article" date="2020" name="Nat. Commun.">
        <title>Genome sequence of the cluster root forming white lupin.</title>
        <authorList>
            <person name="Hufnagel B."/>
            <person name="Marques A."/>
            <person name="Soriano A."/>
            <person name="Marques L."/>
            <person name="Divol F."/>
            <person name="Doumas P."/>
            <person name="Sallet E."/>
            <person name="Mancinotti D."/>
            <person name="Carrere S."/>
            <person name="Marande W."/>
            <person name="Arribat S."/>
            <person name="Keller J."/>
            <person name="Huneau C."/>
            <person name="Blein T."/>
            <person name="Aime D."/>
            <person name="Laguerre M."/>
            <person name="Taylor J."/>
            <person name="Schubert V."/>
            <person name="Nelson M."/>
            <person name="Geu-Flores F."/>
            <person name="Crespi M."/>
            <person name="Gallardo-Guerrero K."/>
            <person name="Delaux P.-M."/>
            <person name="Salse J."/>
            <person name="Berges H."/>
            <person name="Guyot R."/>
            <person name="Gouzy J."/>
            <person name="Peret B."/>
        </authorList>
    </citation>
    <scope>NUCLEOTIDE SEQUENCE [LARGE SCALE GENOMIC DNA]</scope>
    <source>
        <strain evidence="3">cv. Amiga</strain>
    </source>
</reference>
<evidence type="ECO:0000256" key="1">
    <source>
        <dbReference type="SAM" id="MobiDB-lite"/>
    </source>
</evidence>
<proteinExistence type="predicted"/>
<dbReference type="GO" id="GO:0006412">
    <property type="term" value="P:translation"/>
    <property type="evidence" value="ECO:0007669"/>
    <property type="project" value="InterPro"/>
</dbReference>
<dbReference type="Proteomes" id="UP000447434">
    <property type="component" value="Chromosome 21"/>
</dbReference>
<accession>A0A6A4NL85</accession>
<dbReference type="EMBL" id="WOCE01000021">
    <property type="protein sequence ID" value="KAE9590110.1"/>
    <property type="molecule type" value="Genomic_DNA"/>
</dbReference>
<comment type="caution">
    <text evidence="2">The sequence shown here is derived from an EMBL/GenBank/DDBJ whole genome shotgun (WGS) entry which is preliminary data.</text>
</comment>
<keyword evidence="3" id="KW-1185">Reference proteome</keyword>
<feature type="region of interest" description="Disordered" evidence="1">
    <location>
        <begin position="60"/>
        <end position="79"/>
    </location>
</feature>
<organism evidence="2 3">
    <name type="scientific">Lupinus albus</name>
    <name type="common">White lupine</name>
    <name type="synonym">Lupinus termis</name>
    <dbReference type="NCBI Taxonomy" id="3870"/>
    <lineage>
        <taxon>Eukaryota</taxon>
        <taxon>Viridiplantae</taxon>
        <taxon>Streptophyta</taxon>
        <taxon>Embryophyta</taxon>
        <taxon>Tracheophyta</taxon>
        <taxon>Spermatophyta</taxon>
        <taxon>Magnoliopsida</taxon>
        <taxon>eudicotyledons</taxon>
        <taxon>Gunneridae</taxon>
        <taxon>Pentapetalae</taxon>
        <taxon>rosids</taxon>
        <taxon>fabids</taxon>
        <taxon>Fabales</taxon>
        <taxon>Fabaceae</taxon>
        <taxon>Papilionoideae</taxon>
        <taxon>50 kb inversion clade</taxon>
        <taxon>genistoids sensu lato</taxon>
        <taxon>core genistoids</taxon>
        <taxon>Genisteae</taxon>
        <taxon>Lupinus</taxon>
    </lineage>
</organism>
<dbReference type="PANTHER" id="PTHR11205">
    <property type="entry name" value="RIBOSOMAL PROTEIN S7"/>
    <property type="match status" value="1"/>
</dbReference>
<dbReference type="AlphaFoldDB" id="A0A6A4NL85"/>
<dbReference type="GO" id="GO:0005840">
    <property type="term" value="C:ribosome"/>
    <property type="evidence" value="ECO:0007669"/>
    <property type="project" value="UniProtKB-KW"/>
</dbReference>
<dbReference type="InterPro" id="IPR000235">
    <property type="entry name" value="Ribosomal_uS7"/>
</dbReference>
<gene>
    <name evidence="2" type="ORF">Lalb_Chr21g0316161</name>
</gene>
<name>A0A6A4NL85_LUPAL</name>
<keyword evidence="2" id="KW-0687">Ribonucleoprotein</keyword>
<protein>
    <submittedName>
        <fullName evidence="2">Putative ribosomal protein S5/S7</fullName>
    </submittedName>
</protein>
<dbReference type="OrthoDB" id="10264639at2759"/>
<evidence type="ECO:0000313" key="3">
    <source>
        <dbReference type="Proteomes" id="UP000447434"/>
    </source>
</evidence>
<evidence type="ECO:0000313" key="2">
    <source>
        <dbReference type="EMBL" id="KAE9590110.1"/>
    </source>
</evidence>
<keyword evidence="2" id="KW-0689">Ribosomal protein</keyword>
<sequence length="98" mass="11156">MADVINEPFATISNPKHLDVKLFNRWSFDDINWGSLSMRHMFLIQLEGIRPSDSGKHNVYSGIRRSGPRKDATRIGSTGVVRRQAEDISPLRRVNHAI</sequence>